<feature type="domain" description="HD" evidence="1">
    <location>
        <begin position="28"/>
        <end position="67"/>
    </location>
</feature>
<dbReference type="PANTHER" id="PTHR33594">
    <property type="entry name" value="SUPERFAMILY HYDROLASE, PUTATIVE (AFU_ORTHOLOGUE AFUA_1G03035)-RELATED"/>
    <property type="match status" value="1"/>
</dbReference>
<keyword evidence="3" id="KW-1185">Reference proteome</keyword>
<dbReference type="InterPro" id="IPR006674">
    <property type="entry name" value="HD_domain"/>
</dbReference>
<sequence>MDKKKQLQAIEEYVYKHFHDDSTGHDYFHMKRVTRIAKEIAIKEPADIFITESAAWIHDIGDPKLFSNPVRAIEDMCSFLESINIPWRNTRYSSSYQRGFVQ</sequence>
<dbReference type="EMBL" id="JAGGKX010000001">
    <property type="protein sequence ID" value="MBP1967914.1"/>
    <property type="molecule type" value="Genomic_DNA"/>
</dbReference>
<dbReference type="InterPro" id="IPR003607">
    <property type="entry name" value="HD/PDEase_dom"/>
</dbReference>
<comment type="caution">
    <text evidence="2">The sequence shown here is derived from an EMBL/GenBank/DDBJ whole genome shotgun (WGS) entry which is preliminary data.</text>
</comment>
<gene>
    <name evidence="2" type="ORF">J2Z83_000006</name>
</gene>
<dbReference type="SUPFAM" id="SSF109604">
    <property type="entry name" value="HD-domain/PDEase-like"/>
    <property type="match status" value="1"/>
</dbReference>
<dbReference type="Pfam" id="PF01966">
    <property type="entry name" value="HD"/>
    <property type="match status" value="1"/>
</dbReference>
<dbReference type="CDD" id="cd00077">
    <property type="entry name" value="HDc"/>
    <property type="match status" value="1"/>
</dbReference>
<dbReference type="Proteomes" id="UP001519345">
    <property type="component" value="Unassembled WGS sequence"/>
</dbReference>
<dbReference type="RefSeq" id="WP_319962242.1">
    <property type="nucleotide sequence ID" value="NZ_CP110224.1"/>
</dbReference>
<accession>A0ABS4ICY3</accession>
<evidence type="ECO:0000313" key="3">
    <source>
        <dbReference type="Proteomes" id="UP001519345"/>
    </source>
</evidence>
<proteinExistence type="predicted"/>
<organism evidence="2 3">
    <name type="scientific">Virgibacillus natechei</name>
    <dbReference type="NCBI Taxonomy" id="1216297"/>
    <lineage>
        <taxon>Bacteria</taxon>
        <taxon>Bacillati</taxon>
        <taxon>Bacillota</taxon>
        <taxon>Bacilli</taxon>
        <taxon>Bacillales</taxon>
        <taxon>Bacillaceae</taxon>
        <taxon>Virgibacillus</taxon>
    </lineage>
</organism>
<dbReference type="Gene3D" id="1.10.472.50">
    <property type="entry name" value="HD-domain/PDEase-like"/>
    <property type="match status" value="1"/>
</dbReference>
<evidence type="ECO:0000313" key="2">
    <source>
        <dbReference type="EMBL" id="MBP1967914.1"/>
    </source>
</evidence>
<reference evidence="2 3" key="1">
    <citation type="submission" date="2021-03" db="EMBL/GenBank/DDBJ databases">
        <title>Genomic Encyclopedia of Type Strains, Phase IV (KMG-IV): sequencing the most valuable type-strain genomes for metagenomic binning, comparative biology and taxonomic classification.</title>
        <authorList>
            <person name="Goeker M."/>
        </authorList>
    </citation>
    <scope>NUCLEOTIDE SEQUENCE [LARGE SCALE GENOMIC DNA]</scope>
    <source>
        <strain evidence="2 3">DSM 25609</strain>
    </source>
</reference>
<dbReference type="PANTHER" id="PTHR33594:SF1">
    <property type="entry name" value="HD_PDEASE DOMAIN-CONTAINING PROTEIN"/>
    <property type="match status" value="1"/>
</dbReference>
<evidence type="ECO:0000259" key="1">
    <source>
        <dbReference type="Pfam" id="PF01966"/>
    </source>
</evidence>
<protein>
    <submittedName>
        <fullName evidence="2">HD superfamily phosphodiesterase</fullName>
    </submittedName>
</protein>
<name>A0ABS4ICY3_9BACI</name>